<reference evidence="2" key="3">
    <citation type="submission" date="2023-05" db="EMBL/GenBank/DDBJ databases">
        <authorList>
            <person name="Smith C.H."/>
        </authorList>
    </citation>
    <scope>NUCLEOTIDE SEQUENCE</scope>
    <source>
        <strain evidence="2">CHS0354</strain>
        <tissue evidence="2">Mantle</tissue>
    </source>
</reference>
<sequence>MNGPIVKRGVAQGLNREPESTESTVKEKGENSINKGDTINVHTEQGYNAVNSSGDILKRDDGDGCISHNPPGTDDMAQETVKENAQNLKPDSNQHNDVSDTEYRHVSNVNTEVTNSDGNDGYARLSHASNESMEDENVLCQDEFHTEEFIFAVAESAAVALVVVEVVSVVKIPRGKAVTDGKAVYASYRLQAIFLRSSLLR</sequence>
<dbReference type="AlphaFoldDB" id="A0AAE0RWA0"/>
<reference evidence="2" key="2">
    <citation type="journal article" date="2021" name="Genome Biol. Evol.">
        <title>Developing a high-quality reference genome for a parasitic bivalve with doubly uniparental inheritance (Bivalvia: Unionida).</title>
        <authorList>
            <person name="Smith C.H."/>
        </authorList>
    </citation>
    <scope>NUCLEOTIDE SEQUENCE</scope>
    <source>
        <strain evidence="2">CHS0354</strain>
        <tissue evidence="2">Mantle</tissue>
    </source>
</reference>
<gene>
    <name evidence="2" type="ORF">CHS0354_035508</name>
</gene>
<dbReference type="EMBL" id="JAEAOA010002071">
    <property type="protein sequence ID" value="KAK3580465.1"/>
    <property type="molecule type" value="Genomic_DNA"/>
</dbReference>
<feature type="compositionally biased region" description="Basic and acidic residues" evidence="1">
    <location>
        <begin position="16"/>
        <end position="30"/>
    </location>
</feature>
<evidence type="ECO:0000256" key="1">
    <source>
        <dbReference type="SAM" id="MobiDB-lite"/>
    </source>
</evidence>
<feature type="region of interest" description="Disordered" evidence="1">
    <location>
        <begin position="1"/>
        <end position="47"/>
    </location>
</feature>
<evidence type="ECO:0000313" key="3">
    <source>
        <dbReference type="Proteomes" id="UP001195483"/>
    </source>
</evidence>
<accession>A0AAE0RWA0</accession>
<comment type="caution">
    <text evidence="2">The sequence shown here is derived from an EMBL/GenBank/DDBJ whole genome shotgun (WGS) entry which is preliminary data.</text>
</comment>
<keyword evidence="3" id="KW-1185">Reference proteome</keyword>
<organism evidence="2 3">
    <name type="scientific">Potamilus streckersoni</name>
    <dbReference type="NCBI Taxonomy" id="2493646"/>
    <lineage>
        <taxon>Eukaryota</taxon>
        <taxon>Metazoa</taxon>
        <taxon>Spiralia</taxon>
        <taxon>Lophotrochozoa</taxon>
        <taxon>Mollusca</taxon>
        <taxon>Bivalvia</taxon>
        <taxon>Autobranchia</taxon>
        <taxon>Heteroconchia</taxon>
        <taxon>Palaeoheterodonta</taxon>
        <taxon>Unionida</taxon>
        <taxon>Unionoidea</taxon>
        <taxon>Unionidae</taxon>
        <taxon>Ambleminae</taxon>
        <taxon>Lampsilini</taxon>
        <taxon>Potamilus</taxon>
    </lineage>
</organism>
<proteinExistence type="predicted"/>
<dbReference type="Proteomes" id="UP001195483">
    <property type="component" value="Unassembled WGS sequence"/>
</dbReference>
<feature type="compositionally biased region" description="Polar residues" evidence="1">
    <location>
        <begin position="31"/>
        <end position="47"/>
    </location>
</feature>
<reference evidence="2" key="1">
    <citation type="journal article" date="2021" name="Genome Biol. Evol.">
        <title>A High-Quality Reference Genome for a Parasitic Bivalve with Doubly Uniparental Inheritance (Bivalvia: Unionida).</title>
        <authorList>
            <person name="Smith C.H."/>
        </authorList>
    </citation>
    <scope>NUCLEOTIDE SEQUENCE</scope>
    <source>
        <strain evidence="2">CHS0354</strain>
    </source>
</reference>
<evidence type="ECO:0000313" key="2">
    <source>
        <dbReference type="EMBL" id="KAK3580465.1"/>
    </source>
</evidence>
<name>A0AAE0RWA0_9BIVA</name>
<protein>
    <submittedName>
        <fullName evidence="2">Uncharacterized protein</fullName>
    </submittedName>
</protein>